<gene>
    <name evidence="4" type="ORF">MELIAE_LOCUS5186</name>
</gene>
<dbReference type="AlphaFoldDB" id="A0A9P0B379"/>
<dbReference type="Gene3D" id="2.40.10.10">
    <property type="entry name" value="Trypsin-like serine proteases"/>
    <property type="match status" value="1"/>
</dbReference>
<dbReference type="GO" id="GO:0004252">
    <property type="term" value="F:serine-type endopeptidase activity"/>
    <property type="evidence" value="ECO:0007669"/>
    <property type="project" value="InterPro"/>
</dbReference>
<dbReference type="InterPro" id="IPR001254">
    <property type="entry name" value="Trypsin_dom"/>
</dbReference>
<feature type="domain" description="Peptidase S1" evidence="3">
    <location>
        <begin position="1"/>
        <end position="178"/>
    </location>
</feature>
<evidence type="ECO:0000256" key="2">
    <source>
        <dbReference type="ARBA" id="ARBA00024195"/>
    </source>
</evidence>
<protein>
    <recommendedName>
        <fullName evidence="3">Peptidase S1 domain-containing protein</fullName>
    </recommendedName>
</protein>
<dbReference type="InterPro" id="IPR043504">
    <property type="entry name" value="Peptidase_S1_PA_chymotrypsin"/>
</dbReference>
<evidence type="ECO:0000259" key="3">
    <source>
        <dbReference type="PROSITE" id="PS50240"/>
    </source>
</evidence>
<dbReference type="InterPro" id="IPR051487">
    <property type="entry name" value="Ser/Thr_Proteases_Immune/Dev"/>
</dbReference>
<organism evidence="4 5">
    <name type="scientific">Brassicogethes aeneus</name>
    <name type="common">Rape pollen beetle</name>
    <name type="synonym">Meligethes aeneus</name>
    <dbReference type="NCBI Taxonomy" id="1431903"/>
    <lineage>
        <taxon>Eukaryota</taxon>
        <taxon>Metazoa</taxon>
        <taxon>Ecdysozoa</taxon>
        <taxon>Arthropoda</taxon>
        <taxon>Hexapoda</taxon>
        <taxon>Insecta</taxon>
        <taxon>Pterygota</taxon>
        <taxon>Neoptera</taxon>
        <taxon>Endopterygota</taxon>
        <taxon>Coleoptera</taxon>
        <taxon>Polyphaga</taxon>
        <taxon>Cucujiformia</taxon>
        <taxon>Nitidulidae</taxon>
        <taxon>Meligethinae</taxon>
        <taxon>Brassicogethes</taxon>
    </lineage>
</organism>
<dbReference type="CDD" id="cd00190">
    <property type="entry name" value="Tryp_SPc"/>
    <property type="match status" value="1"/>
</dbReference>
<dbReference type="InterPro" id="IPR009003">
    <property type="entry name" value="Peptidase_S1_PA"/>
</dbReference>
<evidence type="ECO:0000256" key="1">
    <source>
        <dbReference type="ARBA" id="ARBA00023157"/>
    </source>
</evidence>
<name>A0A9P0B379_BRAAE</name>
<dbReference type="Proteomes" id="UP001154078">
    <property type="component" value="Chromosome 3"/>
</dbReference>
<proteinExistence type="inferred from homology"/>
<dbReference type="GO" id="GO:0006508">
    <property type="term" value="P:proteolysis"/>
    <property type="evidence" value="ECO:0007669"/>
    <property type="project" value="InterPro"/>
</dbReference>
<reference evidence="4" key="1">
    <citation type="submission" date="2021-12" db="EMBL/GenBank/DDBJ databases">
        <authorList>
            <person name="King R."/>
        </authorList>
    </citation>
    <scope>NUCLEOTIDE SEQUENCE</scope>
</reference>
<sequence length="178" mass="19892">MISSLSTQSQNSVHVQEFMVLSKENDLFNLPLAALWTAVLGDWDRDVEEKSEERIPVEEIILHERFHNFQHDIALMRLSRPVKLAGDSRIRAVCLPTKRLSYNQTDLCIATGWGRDSEDGMLAGKLLEAKIPVHDNAICRKKYGHSVNIRSGHMCAGRLDGSSGTCVVGQHNDPSQVN</sequence>
<dbReference type="OrthoDB" id="7863416at2759"/>
<keyword evidence="1" id="KW-1015">Disulfide bond</keyword>
<dbReference type="SUPFAM" id="SSF50494">
    <property type="entry name" value="Trypsin-like serine proteases"/>
    <property type="match status" value="1"/>
</dbReference>
<dbReference type="Pfam" id="PF00089">
    <property type="entry name" value="Trypsin"/>
    <property type="match status" value="1"/>
</dbReference>
<dbReference type="SMART" id="SM00020">
    <property type="entry name" value="Tryp_SPc"/>
    <property type="match status" value="1"/>
</dbReference>
<keyword evidence="5" id="KW-1185">Reference proteome</keyword>
<evidence type="ECO:0000313" key="4">
    <source>
        <dbReference type="EMBL" id="CAH0553091.1"/>
    </source>
</evidence>
<dbReference type="PROSITE" id="PS50240">
    <property type="entry name" value="TRYPSIN_DOM"/>
    <property type="match status" value="1"/>
</dbReference>
<evidence type="ECO:0000313" key="5">
    <source>
        <dbReference type="Proteomes" id="UP001154078"/>
    </source>
</evidence>
<dbReference type="EMBL" id="OV121134">
    <property type="protein sequence ID" value="CAH0553091.1"/>
    <property type="molecule type" value="Genomic_DNA"/>
</dbReference>
<dbReference type="PANTHER" id="PTHR24256">
    <property type="entry name" value="TRYPTASE-RELATED"/>
    <property type="match status" value="1"/>
</dbReference>
<comment type="similarity">
    <text evidence="2">Belongs to the peptidase S1 family. CLIP subfamily.</text>
</comment>
<accession>A0A9P0B379</accession>